<dbReference type="Pfam" id="PF07352">
    <property type="entry name" value="Phage_Mu_Gam"/>
    <property type="match status" value="1"/>
</dbReference>
<dbReference type="InterPro" id="IPR009951">
    <property type="entry name" value="Host-nuc_inhib_Gam"/>
</dbReference>
<evidence type="ECO:0000313" key="1">
    <source>
        <dbReference type="EMBL" id="MEQ2521847.1"/>
    </source>
</evidence>
<keyword evidence="2" id="KW-1185">Reference proteome</keyword>
<protein>
    <submittedName>
        <fullName evidence="1">Host-nuclease inhibitor Gam family protein</fullName>
    </submittedName>
</protein>
<dbReference type="SUPFAM" id="SSF161266">
    <property type="entry name" value="Gam-like"/>
    <property type="match status" value="1"/>
</dbReference>
<reference evidence="1 2" key="1">
    <citation type="submission" date="2024-03" db="EMBL/GenBank/DDBJ databases">
        <title>Human intestinal bacterial collection.</title>
        <authorList>
            <person name="Pauvert C."/>
            <person name="Hitch T.C.A."/>
            <person name="Clavel T."/>
        </authorList>
    </citation>
    <scope>NUCLEOTIDE SEQUENCE [LARGE SCALE GENOMIC DNA]</scope>
    <source>
        <strain evidence="1 2">CLA-JM-H11</strain>
    </source>
</reference>
<dbReference type="Proteomes" id="UP001477672">
    <property type="component" value="Unassembled WGS sequence"/>
</dbReference>
<dbReference type="EMBL" id="JBBMFA010000116">
    <property type="protein sequence ID" value="MEQ2521847.1"/>
    <property type="molecule type" value="Genomic_DNA"/>
</dbReference>
<name>A0ABV1GJ17_9FIRM</name>
<gene>
    <name evidence="1" type="ORF">WMO24_15625</name>
</gene>
<comment type="caution">
    <text evidence="1">The sequence shown here is derived from an EMBL/GenBank/DDBJ whole genome shotgun (WGS) entry which is preliminary data.</text>
</comment>
<proteinExistence type="predicted"/>
<accession>A0ABV1GJ17</accession>
<dbReference type="RefSeq" id="WP_349217323.1">
    <property type="nucleotide sequence ID" value="NZ_JBBMFA010000116.1"/>
</dbReference>
<evidence type="ECO:0000313" key="2">
    <source>
        <dbReference type="Proteomes" id="UP001477672"/>
    </source>
</evidence>
<organism evidence="1 2">
    <name type="scientific">Ruthenibacterium intestinale</name>
    <dbReference type="NCBI Taxonomy" id="3133163"/>
    <lineage>
        <taxon>Bacteria</taxon>
        <taxon>Bacillati</taxon>
        <taxon>Bacillota</taxon>
        <taxon>Clostridia</taxon>
        <taxon>Eubacteriales</taxon>
        <taxon>Oscillospiraceae</taxon>
        <taxon>Ruthenibacterium</taxon>
    </lineage>
</organism>
<dbReference type="Gene3D" id="1.20.5.170">
    <property type="match status" value="1"/>
</dbReference>
<sequence>MYILARKKVTSDPVLRDWAAVDTALRDLKECRHTLAEMSIDLDRRVDSLKDEYNRNAQPVQNRTKRLEADIKEFVDAHRAELDGKSRALVFGKVGYRSSSRLMLAPAKVAEAIAALKALGRKELIKTTETLDREALKKEPAEVLESIGAYIRTRDEFYYDIGDDQPEA</sequence>